<gene>
    <name evidence="8" type="ORF">AFERRI_50516</name>
</gene>
<evidence type="ECO:0000313" key="8">
    <source>
        <dbReference type="EMBL" id="SMH67315.1"/>
    </source>
</evidence>
<evidence type="ECO:0000259" key="7">
    <source>
        <dbReference type="Pfam" id="PF03772"/>
    </source>
</evidence>
<feature type="domain" description="ComEC/Rec2-related protein" evidence="7">
    <location>
        <begin position="237"/>
        <end position="502"/>
    </location>
</feature>
<proteinExistence type="predicted"/>
<name>A0ABY1MUI6_9PROT</name>
<evidence type="ECO:0000313" key="9">
    <source>
        <dbReference type="Proteomes" id="UP000193925"/>
    </source>
</evidence>
<feature type="transmembrane region" description="Helical" evidence="6">
    <location>
        <begin position="422"/>
        <end position="444"/>
    </location>
</feature>
<feature type="transmembrane region" description="Helical" evidence="6">
    <location>
        <begin position="486"/>
        <end position="505"/>
    </location>
</feature>
<evidence type="ECO:0000256" key="5">
    <source>
        <dbReference type="ARBA" id="ARBA00023136"/>
    </source>
</evidence>
<feature type="transmembrane region" description="Helical" evidence="6">
    <location>
        <begin position="26"/>
        <end position="44"/>
    </location>
</feature>
<keyword evidence="3 6" id="KW-0812">Transmembrane</keyword>
<dbReference type="EMBL" id="LT841305">
    <property type="protein sequence ID" value="SMH67315.1"/>
    <property type="molecule type" value="Genomic_DNA"/>
</dbReference>
<reference evidence="8 9" key="1">
    <citation type="submission" date="2017-03" db="EMBL/GenBank/DDBJ databases">
        <authorList>
            <person name="Regsiter A."/>
            <person name="William W."/>
        </authorList>
    </citation>
    <scope>NUCLEOTIDE SEQUENCE [LARGE SCALE GENOMIC DNA]</scope>
    <source>
        <strain evidence="8">PRJEB5721</strain>
    </source>
</reference>
<dbReference type="Pfam" id="PF03772">
    <property type="entry name" value="Competence"/>
    <property type="match status" value="1"/>
</dbReference>
<feature type="transmembrane region" description="Helical" evidence="6">
    <location>
        <begin position="361"/>
        <end position="383"/>
    </location>
</feature>
<keyword evidence="4 6" id="KW-1133">Transmembrane helix</keyword>
<evidence type="ECO:0000256" key="2">
    <source>
        <dbReference type="ARBA" id="ARBA00022475"/>
    </source>
</evidence>
<feature type="transmembrane region" description="Helical" evidence="6">
    <location>
        <begin position="456"/>
        <end position="474"/>
    </location>
</feature>
<dbReference type="Proteomes" id="UP000193925">
    <property type="component" value="Chromosome AFERRI"/>
</dbReference>
<accession>A0ABY1MUI6</accession>
<evidence type="ECO:0000256" key="6">
    <source>
        <dbReference type="SAM" id="Phobius"/>
    </source>
</evidence>
<feature type="transmembrane region" description="Helical" evidence="6">
    <location>
        <begin position="51"/>
        <end position="68"/>
    </location>
</feature>
<comment type="subcellular location">
    <subcellularLocation>
        <location evidence="1">Cell membrane</location>
        <topology evidence="1">Multi-pass membrane protein</topology>
    </subcellularLocation>
</comment>
<dbReference type="InterPro" id="IPR004477">
    <property type="entry name" value="ComEC_N"/>
</dbReference>
<feature type="transmembrane region" description="Helical" evidence="6">
    <location>
        <begin position="291"/>
        <end position="312"/>
    </location>
</feature>
<evidence type="ECO:0000256" key="1">
    <source>
        <dbReference type="ARBA" id="ARBA00004651"/>
    </source>
</evidence>
<keyword evidence="2" id="KW-1003">Cell membrane</keyword>
<evidence type="ECO:0000256" key="3">
    <source>
        <dbReference type="ARBA" id="ARBA00022692"/>
    </source>
</evidence>
<dbReference type="PANTHER" id="PTHR30619">
    <property type="entry name" value="DNA INTERNALIZATION/COMPETENCE PROTEIN COMEC/REC2"/>
    <property type="match status" value="1"/>
</dbReference>
<organism evidence="8 9">
    <name type="scientific">Acidithiobacillus ferrivorans</name>
    <dbReference type="NCBI Taxonomy" id="160808"/>
    <lineage>
        <taxon>Bacteria</taxon>
        <taxon>Pseudomonadati</taxon>
        <taxon>Pseudomonadota</taxon>
        <taxon>Acidithiobacillia</taxon>
        <taxon>Acidithiobacillales</taxon>
        <taxon>Acidithiobacillaceae</taxon>
        <taxon>Acidithiobacillus</taxon>
    </lineage>
</organism>
<dbReference type="InterPro" id="IPR052159">
    <property type="entry name" value="Competence_DNA_uptake"/>
</dbReference>
<feature type="transmembrane region" description="Helical" evidence="6">
    <location>
        <begin position="395"/>
        <end position="416"/>
    </location>
</feature>
<protein>
    <submittedName>
        <fullName evidence="8">ComEC/Rec2-related protein</fullName>
    </submittedName>
</protein>
<sequence length="736" mass="78819">MQVGAMRYFLSRKGASVAKLLPWAKSWPSLPFLVIAAGLGLGFLHSFRQLPALWIPLSVALSGLLLVWKWRPALLLTVMAGAFAWGIWQADLRLAVHWPVGQDFSVRGRIVSIPQLGDREYRFLLTPEHWSADAPAAGRPAKLLIHGNLPEVPVVGQRWQLRLHSESLASLPGSPFADLARQRFWAGEGGVARLQDGRLLPVSRWNLQDHIAAARAVVLHASNMALDREAAGFVQALSIGVGNQLPPEIWQVYRDTGTAHLLVISGSHVAVVAGLALWLSQCLWRRIPWLVARWPAQTVGILCSIPAAWAYASFAGMQIPGERAAWMITAAALAHLLGRPNNAWQGLSLAALLIALNNPGALVEVGFWLSLGAVAALVAIGYGEVGWRALLRSQWAVSIALMPLLAGLFGQVSLISPAANVLVIPLVELLAVPLALLGALFALLDLELLSRLFFHLVALEMDAVTALLRVLLHIPFARISTGTGRTWALLAAVLGLSIFFLPVGWPGRRLALLGMVPLLIPASGSTDLELRALDAGSGMLLFWQKGAQSGIFSANLWKAASRRSGGLALTAVLRQQGVTRVDAWLRSDISAPQPQPAAARQWWPAGARDYPGGPPAAAFCRADGVAPPGMHFLTLRAPVQPCIVTWGAGPDVLILGDADAATVHRLAAEHGAALHRVQAIFAPASLGHTERAALTAAAAQAQVFYLGEGKSGTWTWQAGHLDHALPPAPAYWQPRA</sequence>
<dbReference type="PANTHER" id="PTHR30619:SF1">
    <property type="entry name" value="RECOMBINATION PROTEIN 2"/>
    <property type="match status" value="1"/>
</dbReference>
<feature type="transmembrane region" description="Helical" evidence="6">
    <location>
        <begin position="259"/>
        <end position="279"/>
    </location>
</feature>
<evidence type="ECO:0000256" key="4">
    <source>
        <dbReference type="ARBA" id="ARBA00022989"/>
    </source>
</evidence>
<keyword evidence="5 6" id="KW-0472">Membrane</keyword>
<dbReference type="NCBIfam" id="TIGR00360">
    <property type="entry name" value="ComEC_N-term"/>
    <property type="match status" value="1"/>
</dbReference>
<keyword evidence="9" id="KW-1185">Reference proteome</keyword>